<dbReference type="GO" id="GO:0007264">
    <property type="term" value="P:small GTPase-mediated signal transduction"/>
    <property type="evidence" value="ECO:0007669"/>
    <property type="project" value="InterPro"/>
</dbReference>
<keyword evidence="8" id="KW-0449">Lipoprotein</keyword>
<keyword evidence="10" id="KW-1185">Reference proteome</keyword>
<dbReference type="SUPFAM" id="SSF52540">
    <property type="entry name" value="P-loop containing nucleoside triphosphate hydrolases"/>
    <property type="match status" value="1"/>
</dbReference>
<dbReference type="GO" id="GO:0005886">
    <property type="term" value="C:plasma membrane"/>
    <property type="evidence" value="ECO:0007669"/>
    <property type="project" value="UniProtKB-SubCell"/>
</dbReference>
<dbReference type="PANTHER" id="PTHR24072">
    <property type="entry name" value="RHO FAMILY GTPASE"/>
    <property type="match status" value="1"/>
</dbReference>
<dbReference type="Proteomes" id="UP000192223">
    <property type="component" value="Unplaced"/>
</dbReference>
<evidence type="ECO:0000313" key="10">
    <source>
        <dbReference type="Proteomes" id="UP000192223"/>
    </source>
</evidence>
<name>A0A1W4X9P0_AGRPL</name>
<dbReference type="Gene3D" id="3.40.50.300">
    <property type="entry name" value="P-loop containing nucleotide triphosphate hydrolases"/>
    <property type="match status" value="1"/>
</dbReference>
<accession>A0A1W4X9P0</accession>
<dbReference type="FunFam" id="3.40.50.300:FF:000983">
    <property type="entry name" value="Rho family GTPase"/>
    <property type="match status" value="1"/>
</dbReference>
<dbReference type="PROSITE" id="PS51419">
    <property type="entry name" value="RAB"/>
    <property type="match status" value="1"/>
</dbReference>
<evidence type="ECO:0000256" key="4">
    <source>
        <dbReference type="ARBA" id="ARBA00022481"/>
    </source>
</evidence>
<evidence type="ECO:0000256" key="6">
    <source>
        <dbReference type="ARBA" id="ARBA00023134"/>
    </source>
</evidence>
<dbReference type="KEGG" id="apln:108742184"/>
<dbReference type="OrthoDB" id="8830751at2759"/>
<dbReference type="GO" id="GO:0022412">
    <property type="term" value="P:cellular process involved in reproduction in multicellular organism"/>
    <property type="evidence" value="ECO:0007669"/>
    <property type="project" value="UniProtKB-ARBA"/>
</dbReference>
<dbReference type="InterPro" id="IPR003578">
    <property type="entry name" value="Small_GTPase_Rho"/>
</dbReference>
<evidence type="ECO:0000256" key="3">
    <source>
        <dbReference type="ARBA" id="ARBA00022475"/>
    </source>
</evidence>
<dbReference type="Pfam" id="PF00071">
    <property type="entry name" value="Ras"/>
    <property type="match status" value="1"/>
</dbReference>
<keyword evidence="9" id="KW-0636">Prenylation</keyword>
<evidence type="ECO:0000256" key="7">
    <source>
        <dbReference type="ARBA" id="ARBA00023136"/>
    </source>
</evidence>
<dbReference type="GO" id="GO:0005525">
    <property type="term" value="F:GTP binding"/>
    <property type="evidence" value="ECO:0007669"/>
    <property type="project" value="UniProtKB-KW"/>
</dbReference>
<dbReference type="RefSeq" id="XP_018332749.1">
    <property type="nucleotide sequence ID" value="XM_018477247.1"/>
</dbReference>
<dbReference type="AlphaFoldDB" id="A0A1W4X9P0"/>
<dbReference type="NCBIfam" id="TIGR00231">
    <property type="entry name" value="small_GTP"/>
    <property type="match status" value="1"/>
</dbReference>
<evidence type="ECO:0000256" key="2">
    <source>
        <dbReference type="ARBA" id="ARBA00010142"/>
    </source>
</evidence>
<dbReference type="RefSeq" id="XP_018332748.1">
    <property type="nucleotide sequence ID" value="XM_018477246.1"/>
</dbReference>
<dbReference type="CDD" id="cd00157">
    <property type="entry name" value="Rho"/>
    <property type="match status" value="1"/>
</dbReference>
<dbReference type="GO" id="GO:0035006">
    <property type="term" value="P:melanization defense response"/>
    <property type="evidence" value="ECO:0007669"/>
    <property type="project" value="UniProtKB-ARBA"/>
</dbReference>
<proteinExistence type="inferred from homology"/>
<comment type="similarity">
    <text evidence="2">Belongs to the small GTPase superfamily. Rho family.</text>
</comment>
<protein>
    <submittedName>
        <fullName evidence="11 12">Ras-like GTP-binding protein RhoL isoform X1</fullName>
    </submittedName>
</protein>
<gene>
    <name evidence="11 12" type="primary">LOC108742184</name>
</gene>
<reference evidence="11 12" key="1">
    <citation type="submission" date="2025-04" db="UniProtKB">
        <authorList>
            <consortium name="RefSeq"/>
        </authorList>
    </citation>
    <scope>IDENTIFICATION</scope>
    <source>
        <tissue evidence="11 12">Entire body</tissue>
    </source>
</reference>
<evidence type="ECO:0000256" key="8">
    <source>
        <dbReference type="ARBA" id="ARBA00023288"/>
    </source>
</evidence>
<dbReference type="InterPro" id="IPR001806">
    <property type="entry name" value="Small_GTPase"/>
</dbReference>
<evidence type="ECO:0000256" key="9">
    <source>
        <dbReference type="ARBA" id="ARBA00023289"/>
    </source>
</evidence>
<keyword evidence="4" id="KW-0488">Methylation</keyword>
<dbReference type="GeneID" id="108742184"/>
<sequence length="191" mass="21923">MAMPDQEIKNKPFKITVVGDGMVGKTCLLISYTRNEFPEEYVPTVFDNHSESISVDGNDYCIKLWDTAGQEDYQRLRPLSYPGTNCFLVCFSVSSETSYENVRNKWVPEVRHYMPHVPIILIATKIDLRDDPNNICLTEKEGKYLKKKIQAKAYLECSAKTGFGVREIFADAVRMCLINENKSKQRFCCLI</sequence>
<comment type="subcellular location">
    <subcellularLocation>
        <location evidence="1">Cell membrane</location>
        <topology evidence="1">Lipid-anchor</topology>
        <orientation evidence="1">Cytoplasmic side</orientation>
    </subcellularLocation>
</comment>
<evidence type="ECO:0000256" key="5">
    <source>
        <dbReference type="ARBA" id="ARBA00022741"/>
    </source>
</evidence>
<dbReference type="GO" id="GO:0035099">
    <property type="term" value="P:hemocyte migration"/>
    <property type="evidence" value="ECO:0007669"/>
    <property type="project" value="UniProtKB-ARBA"/>
</dbReference>
<dbReference type="SMART" id="SM00175">
    <property type="entry name" value="RAB"/>
    <property type="match status" value="1"/>
</dbReference>
<dbReference type="STRING" id="224129.A0A1W4X9P0"/>
<evidence type="ECO:0000313" key="12">
    <source>
        <dbReference type="RefSeq" id="XP_018332749.1"/>
    </source>
</evidence>
<dbReference type="PROSITE" id="PS51420">
    <property type="entry name" value="RHO"/>
    <property type="match status" value="1"/>
</dbReference>
<keyword evidence="7" id="KW-0472">Membrane</keyword>
<evidence type="ECO:0000313" key="11">
    <source>
        <dbReference type="RefSeq" id="XP_018332748.1"/>
    </source>
</evidence>
<dbReference type="SMART" id="SM00174">
    <property type="entry name" value="RHO"/>
    <property type="match status" value="1"/>
</dbReference>
<dbReference type="GO" id="GO:0001667">
    <property type="term" value="P:ameboidal-type cell migration"/>
    <property type="evidence" value="ECO:0007669"/>
    <property type="project" value="UniProtKB-ARBA"/>
</dbReference>
<keyword evidence="5" id="KW-0547">Nucleotide-binding</keyword>
<dbReference type="PROSITE" id="PS51421">
    <property type="entry name" value="RAS"/>
    <property type="match status" value="1"/>
</dbReference>
<dbReference type="InterPro" id="IPR005225">
    <property type="entry name" value="Small_GTP-bd"/>
</dbReference>
<dbReference type="GO" id="GO:0003006">
    <property type="term" value="P:developmental process involved in reproduction"/>
    <property type="evidence" value="ECO:0007669"/>
    <property type="project" value="UniProtKB-ARBA"/>
</dbReference>
<dbReference type="InterPro" id="IPR027417">
    <property type="entry name" value="P-loop_NTPase"/>
</dbReference>
<dbReference type="SMART" id="SM00173">
    <property type="entry name" value="RAS"/>
    <property type="match status" value="1"/>
</dbReference>
<keyword evidence="6" id="KW-0342">GTP-binding</keyword>
<dbReference type="GO" id="GO:0003924">
    <property type="term" value="F:GTPase activity"/>
    <property type="evidence" value="ECO:0007669"/>
    <property type="project" value="InterPro"/>
</dbReference>
<dbReference type="PRINTS" id="PR00449">
    <property type="entry name" value="RASTRNSFRMNG"/>
</dbReference>
<keyword evidence="3" id="KW-1003">Cell membrane</keyword>
<evidence type="ECO:0000256" key="1">
    <source>
        <dbReference type="ARBA" id="ARBA00004342"/>
    </source>
</evidence>
<organism evidence="10 12">
    <name type="scientific">Agrilus planipennis</name>
    <name type="common">Emerald ash borer</name>
    <name type="synonym">Agrilus marcopoli</name>
    <dbReference type="NCBI Taxonomy" id="224129"/>
    <lineage>
        <taxon>Eukaryota</taxon>
        <taxon>Metazoa</taxon>
        <taxon>Ecdysozoa</taxon>
        <taxon>Arthropoda</taxon>
        <taxon>Hexapoda</taxon>
        <taxon>Insecta</taxon>
        <taxon>Pterygota</taxon>
        <taxon>Neoptera</taxon>
        <taxon>Endopterygota</taxon>
        <taxon>Coleoptera</taxon>
        <taxon>Polyphaga</taxon>
        <taxon>Elateriformia</taxon>
        <taxon>Buprestoidea</taxon>
        <taxon>Buprestidae</taxon>
        <taxon>Agrilinae</taxon>
        <taxon>Agrilus</taxon>
    </lineage>
</organism>